<feature type="compositionally biased region" description="Polar residues" evidence="1">
    <location>
        <begin position="117"/>
        <end position="129"/>
    </location>
</feature>
<comment type="caution">
    <text evidence="3">The sequence shown here is derived from an EMBL/GenBank/DDBJ whole genome shotgun (WGS) entry which is preliminary data.</text>
</comment>
<keyword evidence="4" id="KW-1185">Reference proteome</keyword>
<feature type="region of interest" description="Disordered" evidence="1">
    <location>
        <begin position="49"/>
        <end position="68"/>
    </location>
</feature>
<feature type="region of interest" description="Disordered" evidence="1">
    <location>
        <begin position="87"/>
        <end position="179"/>
    </location>
</feature>
<feature type="transmembrane region" description="Helical" evidence="2">
    <location>
        <begin position="306"/>
        <end position="335"/>
    </location>
</feature>
<feature type="transmembrane region" description="Helical" evidence="2">
    <location>
        <begin position="610"/>
        <end position="633"/>
    </location>
</feature>
<protein>
    <submittedName>
        <fullName evidence="3">Uncharacterized protein</fullName>
    </submittedName>
</protein>
<dbReference type="RefSeq" id="WP_123209751.1">
    <property type="nucleotide sequence ID" value="NZ_JBHTHO010000039.1"/>
</dbReference>
<accession>A0A3N0ASB0</accession>
<feature type="transmembrane region" description="Helical" evidence="2">
    <location>
        <begin position="557"/>
        <end position="577"/>
    </location>
</feature>
<evidence type="ECO:0000313" key="3">
    <source>
        <dbReference type="EMBL" id="RNL37449.1"/>
    </source>
</evidence>
<proteinExistence type="predicted"/>
<feature type="transmembrane region" description="Helical" evidence="2">
    <location>
        <begin position="356"/>
        <end position="380"/>
    </location>
</feature>
<feature type="transmembrane region" description="Helical" evidence="2">
    <location>
        <begin position="409"/>
        <end position="429"/>
    </location>
</feature>
<keyword evidence="2" id="KW-0472">Membrane</keyword>
<feature type="compositionally biased region" description="Basic and acidic residues" evidence="1">
    <location>
        <begin position="156"/>
        <end position="176"/>
    </location>
</feature>
<evidence type="ECO:0000313" key="4">
    <source>
        <dbReference type="Proteomes" id="UP000269591"/>
    </source>
</evidence>
<sequence>MPTRQPPPDNLAPHQQDAIDTLNTLQQELWDSPWQVAKTRESVKRTLKRYEEAKEGKPISENAESNSERITELMQVYDEHGIEKIVEIIANDPQDESPQAKSKRSSAKAVSKHLSGTGRNQKPSNNHAPSNSDEEASSSDSKKENPSSGSSKKKTSHDSSLFKRKESKDPKPKLKAPEPGSDWAKAIAIRALAPIAIAGVISFFALGETEYVRFGVFVPAIAIAVWLVLHWYLKQWKDAQNSSMLFIKQWENAHNVGVYPIVRAVCHVRYLIMLYAFCVVFAYIVIGQQSGGAQAFDPLMILSDAWGVFVHTGLMQTAALFILVGIANSFYIYWSKGMEETEALWWLGAVVRIVRVFLYILAFIGLLSALSLLGWIWYAIFEDGSMSTLAAASDTANIWAPRAMLMTQHFVEVGAAQIVLAMLVVSTLWKRLHAWCKSKREEIDMNAGDSKTDGKNSKSSLSGVAPELIDEIGFVVRIIVLVILAVMLFFAVFSLVNAGEERLDLFGALWGALFKSSVGLPVAAVLLIAGTALNCVVGFWHKATERKHGALNSLGKFASYAMIAASAGFAVYAFVMAEMQTGYFSSLPETMTACVERASYSPWAEYIVELWRFAGVIAVAAVIIVIAVIYFAYDNAHSSDYVGGSYVYGGGYNPGGASSFGGGASSSAGGSFWRGNSTGGSFLGGGSSANTQVNDKYGRKIAEVDRSGIFSPTVVRDKHGAKMGTVHESSFGGRTKVSIGDDTYEVRDAFFGSDKVVMKDGKEVGRLDSDGTFRKHW</sequence>
<evidence type="ECO:0000256" key="2">
    <source>
        <dbReference type="SAM" id="Phobius"/>
    </source>
</evidence>
<name>A0A3N0ASB0_9ACTN</name>
<feature type="transmembrane region" description="Helical" evidence="2">
    <location>
        <begin position="518"/>
        <end position="537"/>
    </location>
</feature>
<dbReference type="AlphaFoldDB" id="A0A3N0ASB0"/>
<dbReference type="Proteomes" id="UP000269591">
    <property type="component" value="Unassembled WGS sequence"/>
</dbReference>
<evidence type="ECO:0000256" key="1">
    <source>
        <dbReference type="SAM" id="MobiDB-lite"/>
    </source>
</evidence>
<organism evidence="3 4">
    <name type="scientific">Slackia equolifaciens</name>
    <dbReference type="NCBI Taxonomy" id="498718"/>
    <lineage>
        <taxon>Bacteria</taxon>
        <taxon>Bacillati</taxon>
        <taxon>Actinomycetota</taxon>
        <taxon>Coriobacteriia</taxon>
        <taxon>Eggerthellales</taxon>
        <taxon>Eggerthellaceae</taxon>
        <taxon>Slackia</taxon>
    </lineage>
</organism>
<feature type="transmembrane region" description="Helical" evidence="2">
    <location>
        <begin position="268"/>
        <end position="286"/>
    </location>
</feature>
<feature type="transmembrane region" description="Helical" evidence="2">
    <location>
        <begin position="474"/>
        <end position="498"/>
    </location>
</feature>
<feature type="transmembrane region" description="Helical" evidence="2">
    <location>
        <begin position="187"/>
        <end position="206"/>
    </location>
</feature>
<keyword evidence="2" id="KW-0812">Transmembrane</keyword>
<gene>
    <name evidence="3" type="ORF">DMP06_10880</name>
</gene>
<dbReference type="EMBL" id="QIBX01000028">
    <property type="protein sequence ID" value="RNL37449.1"/>
    <property type="molecule type" value="Genomic_DNA"/>
</dbReference>
<reference evidence="4" key="1">
    <citation type="submission" date="2018-05" db="EMBL/GenBank/DDBJ databases">
        <title>Genome Sequencing of selected type strains of the family Eggerthellaceae.</title>
        <authorList>
            <person name="Danylec N."/>
            <person name="Stoll D.A."/>
            <person name="Doetsch A."/>
            <person name="Huch M."/>
        </authorList>
    </citation>
    <scope>NUCLEOTIDE SEQUENCE [LARGE SCALE GENOMIC DNA]</scope>
    <source>
        <strain evidence="4">DSM 24851</strain>
    </source>
</reference>
<feature type="compositionally biased region" description="Basic and acidic residues" evidence="1">
    <location>
        <begin position="49"/>
        <end position="58"/>
    </location>
</feature>
<keyword evidence="2" id="KW-1133">Transmembrane helix</keyword>
<feature type="transmembrane region" description="Helical" evidence="2">
    <location>
        <begin position="212"/>
        <end position="233"/>
    </location>
</feature>